<dbReference type="Proteomes" id="UP001163046">
    <property type="component" value="Unassembled WGS sequence"/>
</dbReference>
<evidence type="ECO:0000313" key="2">
    <source>
        <dbReference type="EMBL" id="KAJ7375188.1"/>
    </source>
</evidence>
<accession>A0A9W9Z786</accession>
<comment type="caution">
    <text evidence="2">The sequence shown here is derived from an EMBL/GenBank/DDBJ whole genome shotgun (WGS) entry which is preliminary data.</text>
</comment>
<proteinExistence type="predicted"/>
<organism evidence="2 3">
    <name type="scientific">Desmophyllum pertusum</name>
    <dbReference type="NCBI Taxonomy" id="174260"/>
    <lineage>
        <taxon>Eukaryota</taxon>
        <taxon>Metazoa</taxon>
        <taxon>Cnidaria</taxon>
        <taxon>Anthozoa</taxon>
        <taxon>Hexacorallia</taxon>
        <taxon>Scleractinia</taxon>
        <taxon>Caryophylliina</taxon>
        <taxon>Caryophylliidae</taxon>
        <taxon>Desmophyllum</taxon>
    </lineage>
</organism>
<keyword evidence="3" id="KW-1185">Reference proteome</keyword>
<protein>
    <submittedName>
        <fullName evidence="2">Uncharacterized protein</fullName>
    </submittedName>
</protein>
<gene>
    <name evidence="2" type="ORF">OS493_001931</name>
</gene>
<reference evidence="2" key="1">
    <citation type="submission" date="2023-01" db="EMBL/GenBank/DDBJ databases">
        <title>Genome assembly of the deep-sea coral Lophelia pertusa.</title>
        <authorList>
            <person name="Herrera S."/>
            <person name="Cordes E."/>
        </authorList>
    </citation>
    <scope>NUCLEOTIDE SEQUENCE</scope>
    <source>
        <strain evidence="2">USNM1676648</strain>
        <tissue evidence="2">Polyp</tissue>
    </source>
</reference>
<dbReference type="EMBL" id="MU826826">
    <property type="protein sequence ID" value="KAJ7375188.1"/>
    <property type="molecule type" value="Genomic_DNA"/>
</dbReference>
<feature type="region of interest" description="Disordered" evidence="1">
    <location>
        <begin position="187"/>
        <end position="214"/>
    </location>
</feature>
<evidence type="ECO:0000256" key="1">
    <source>
        <dbReference type="SAM" id="MobiDB-lite"/>
    </source>
</evidence>
<evidence type="ECO:0000313" key="3">
    <source>
        <dbReference type="Proteomes" id="UP001163046"/>
    </source>
</evidence>
<sequence>MIYAVHGFKLLEGRRYPKVPVCVRSILLLIASKTVLDSRLSYWDHLHGSESLSLTPFPLSFFIDQPDRIDFIVLDAPEKRQRQETLDALLQRNPGPSKLQKDEPLHDEAVIEEEIDFPEISGPIMHEVATQTEWPGTSTTENTETSTQRKVYTVTCDAECQFPLDVVKTALSDHTYVTQTVREIVHAPTPITDNPVPDSNESAEDGYDSQGSQVDLFQI</sequence>
<name>A0A9W9Z786_9CNID</name>
<dbReference type="AlphaFoldDB" id="A0A9W9Z786"/>